<organism evidence="1 2">
    <name type="scientific">Peribacillus deserti</name>
    <dbReference type="NCBI Taxonomy" id="673318"/>
    <lineage>
        <taxon>Bacteria</taxon>
        <taxon>Bacillati</taxon>
        <taxon>Bacillota</taxon>
        <taxon>Bacilli</taxon>
        <taxon>Bacillales</taxon>
        <taxon>Bacillaceae</taxon>
        <taxon>Peribacillus</taxon>
    </lineage>
</organism>
<keyword evidence="2" id="KW-1185">Reference proteome</keyword>
<comment type="caution">
    <text evidence="1">The sequence shown here is derived from an EMBL/GenBank/DDBJ whole genome shotgun (WGS) entry which is preliminary data.</text>
</comment>
<evidence type="ECO:0000313" key="2">
    <source>
        <dbReference type="Proteomes" id="UP000823486"/>
    </source>
</evidence>
<dbReference type="EMBL" id="JAFBFI010000002">
    <property type="protein sequence ID" value="MBM7691217.1"/>
    <property type="molecule type" value="Genomic_DNA"/>
</dbReference>
<proteinExistence type="predicted"/>
<name>A0ABS2QDH3_9BACI</name>
<dbReference type="Proteomes" id="UP000823486">
    <property type="component" value="Unassembled WGS sequence"/>
</dbReference>
<sequence length="57" mass="7059">MNFFYMFNKPQKMMNLVLQLSENKDINPLVNRFKSRYNLYKLIQIKFMMKKVAKFMT</sequence>
<reference evidence="1 2" key="1">
    <citation type="submission" date="2021-01" db="EMBL/GenBank/DDBJ databases">
        <title>Genomic Encyclopedia of Type Strains, Phase IV (KMG-IV): sequencing the most valuable type-strain genomes for metagenomic binning, comparative biology and taxonomic classification.</title>
        <authorList>
            <person name="Goeker M."/>
        </authorList>
    </citation>
    <scope>NUCLEOTIDE SEQUENCE [LARGE SCALE GENOMIC DNA]</scope>
    <source>
        <strain evidence="1 2">DSM 105482</strain>
    </source>
</reference>
<accession>A0ABS2QDH3</accession>
<evidence type="ECO:0000313" key="1">
    <source>
        <dbReference type="EMBL" id="MBM7691217.1"/>
    </source>
</evidence>
<protein>
    <submittedName>
        <fullName evidence="1">Uncharacterized protein</fullName>
    </submittedName>
</protein>
<gene>
    <name evidence="1" type="ORF">JOC77_000622</name>
</gene>